<keyword evidence="6" id="KW-1185">Reference proteome</keyword>
<evidence type="ECO:0000256" key="3">
    <source>
        <dbReference type="SAM" id="Phobius"/>
    </source>
</evidence>
<proteinExistence type="predicted"/>
<name>A0AAN1XC90_9PROT</name>
<dbReference type="GO" id="GO:0046872">
    <property type="term" value="F:metal ion binding"/>
    <property type="evidence" value="ECO:0007669"/>
    <property type="project" value="UniProtKB-KW"/>
</dbReference>
<evidence type="ECO:0000313" key="6">
    <source>
        <dbReference type="Proteomes" id="UP001320326"/>
    </source>
</evidence>
<keyword evidence="2" id="KW-0378">Hydrolase</keyword>
<dbReference type="InterPro" id="IPR051158">
    <property type="entry name" value="Metallophosphoesterase_sf"/>
</dbReference>
<dbReference type="GO" id="GO:0009245">
    <property type="term" value="P:lipid A biosynthetic process"/>
    <property type="evidence" value="ECO:0007669"/>
    <property type="project" value="TreeGrafter"/>
</dbReference>
<dbReference type="KEGG" id="seme:MIZ01_2333"/>
<organism evidence="5 6">
    <name type="scientific">Sideroxyarcus emersonii</name>
    <dbReference type="NCBI Taxonomy" id="2764705"/>
    <lineage>
        <taxon>Bacteria</taxon>
        <taxon>Pseudomonadati</taxon>
        <taxon>Pseudomonadota</taxon>
        <taxon>Betaproteobacteria</taxon>
        <taxon>Nitrosomonadales</taxon>
        <taxon>Gallionellaceae</taxon>
        <taxon>Sideroxyarcus</taxon>
    </lineage>
</organism>
<evidence type="ECO:0000313" key="5">
    <source>
        <dbReference type="EMBL" id="BCK88529.1"/>
    </source>
</evidence>
<reference evidence="5 6" key="1">
    <citation type="journal article" date="2022" name="Int. J. Syst. Evol. Microbiol.">
        <title>&lt;i&gt;Sideroxyarcus emersonii&lt;/i&gt; gen. nov. sp. nov., a neutrophilic, microaerobic iron- and thiosulfate-oxidizing bacterium isolated from iron-rich wetland sediment.</title>
        <authorList>
            <person name="Kato S."/>
            <person name="Itoh T."/>
            <person name="Iino T."/>
            <person name="Ohkuma M."/>
        </authorList>
    </citation>
    <scope>NUCLEOTIDE SEQUENCE [LARGE SCALE GENOMIC DNA]</scope>
    <source>
        <strain evidence="5 6">MIZ01</strain>
    </source>
</reference>
<dbReference type="CDD" id="cd07385">
    <property type="entry name" value="MPP_YkuE_C"/>
    <property type="match status" value="1"/>
</dbReference>
<keyword evidence="1" id="KW-0479">Metal-binding</keyword>
<keyword evidence="3" id="KW-0472">Membrane</keyword>
<dbReference type="GO" id="GO:0016020">
    <property type="term" value="C:membrane"/>
    <property type="evidence" value="ECO:0007669"/>
    <property type="project" value="GOC"/>
</dbReference>
<dbReference type="GO" id="GO:0008758">
    <property type="term" value="F:UDP-2,3-diacylglucosamine hydrolase activity"/>
    <property type="evidence" value="ECO:0007669"/>
    <property type="project" value="TreeGrafter"/>
</dbReference>
<feature type="transmembrane region" description="Helical" evidence="3">
    <location>
        <begin position="73"/>
        <end position="94"/>
    </location>
</feature>
<accession>A0AAN1XC90</accession>
<gene>
    <name evidence="5" type="ORF">MIZ01_2333</name>
</gene>
<dbReference type="AlphaFoldDB" id="A0AAN1XC90"/>
<dbReference type="PANTHER" id="PTHR31302">
    <property type="entry name" value="TRANSMEMBRANE PROTEIN WITH METALLOPHOSPHOESTERASE DOMAIN-RELATED"/>
    <property type="match status" value="1"/>
</dbReference>
<sequence length="368" mass="39742">MLGFLIVAFFIYGSMHLYAFAKLWQVLPHSWWLGLSLLAVGLLLTFLPLLLWQITRLNWHGAAALTSWVSYVWMGYLFLFCSTALLFDIAHVLAVFAGMRWPLGDAASLLAVGLLSLALLGYGSFEARHIRIAQVIVTTSKLPATVGHVTIAQISDLHLGAMLNDEFLDRVIAGLREAKPDIVVATGDIVDGQGDHLDALASRLHALQPPMGAYAVIGNHETHVGLDRSLDFLRSAGFTVLRGEAAHVGGIVLVGVDDPSAAMTGQGVRLDTAHLLATVPKGSFVVLLKHQPVVDNGIPFDLQLSGHIHGGQIFPFGLLTQLTYHVHTGLTQLAGGSKLYVSRGTGTWGPPIRLFAPPEIALIRIERE</sequence>
<feature type="domain" description="Calcineurin-like phosphoesterase" evidence="4">
    <location>
        <begin position="150"/>
        <end position="309"/>
    </location>
</feature>
<evidence type="ECO:0000256" key="1">
    <source>
        <dbReference type="ARBA" id="ARBA00022723"/>
    </source>
</evidence>
<dbReference type="Proteomes" id="UP001320326">
    <property type="component" value="Chromosome"/>
</dbReference>
<keyword evidence="3" id="KW-0812">Transmembrane</keyword>
<dbReference type="Gene3D" id="3.60.21.10">
    <property type="match status" value="1"/>
</dbReference>
<dbReference type="PANTHER" id="PTHR31302:SF31">
    <property type="entry name" value="PHOSPHODIESTERASE YAEI"/>
    <property type="match status" value="1"/>
</dbReference>
<dbReference type="EMBL" id="AP023423">
    <property type="protein sequence ID" value="BCK88529.1"/>
    <property type="molecule type" value="Genomic_DNA"/>
</dbReference>
<dbReference type="SUPFAM" id="SSF56300">
    <property type="entry name" value="Metallo-dependent phosphatases"/>
    <property type="match status" value="1"/>
</dbReference>
<evidence type="ECO:0000259" key="4">
    <source>
        <dbReference type="Pfam" id="PF00149"/>
    </source>
</evidence>
<dbReference type="RefSeq" id="WP_237247047.1">
    <property type="nucleotide sequence ID" value="NZ_AP023423.1"/>
</dbReference>
<evidence type="ECO:0000256" key="2">
    <source>
        <dbReference type="ARBA" id="ARBA00022801"/>
    </source>
</evidence>
<dbReference type="InterPro" id="IPR029052">
    <property type="entry name" value="Metallo-depent_PP-like"/>
</dbReference>
<feature type="transmembrane region" description="Helical" evidence="3">
    <location>
        <begin position="106"/>
        <end position="125"/>
    </location>
</feature>
<keyword evidence="3" id="KW-1133">Transmembrane helix</keyword>
<feature type="transmembrane region" description="Helical" evidence="3">
    <location>
        <begin position="31"/>
        <end position="52"/>
    </location>
</feature>
<dbReference type="Pfam" id="PF00149">
    <property type="entry name" value="Metallophos"/>
    <property type="match status" value="1"/>
</dbReference>
<dbReference type="InterPro" id="IPR004843">
    <property type="entry name" value="Calcineurin-like_PHP"/>
</dbReference>
<protein>
    <submittedName>
        <fullName evidence="5">3',5'-cyclic adenosine monophosphate phosphodiesterase CpdA</fullName>
    </submittedName>
</protein>